<reference evidence="1 2" key="1">
    <citation type="journal article" name="Sci. Rep.">
        <title>Genome-scale phylogenetic analyses confirm Olpidium as the closest living zoosporic fungus to the non-flagellated, terrestrial fungi.</title>
        <authorList>
            <person name="Chang Y."/>
            <person name="Rochon D."/>
            <person name="Sekimoto S."/>
            <person name="Wang Y."/>
            <person name="Chovatia M."/>
            <person name="Sandor L."/>
            <person name="Salamov A."/>
            <person name="Grigoriev I.V."/>
            <person name="Stajich J.E."/>
            <person name="Spatafora J.W."/>
        </authorList>
    </citation>
    <scope>NUCLEOTIDE SEQUENCE [LARGE SCALE GENOMIC DNA]</scope>
    <source>
        <strain evidence="1">S191</strain>
    </source>
</reference>
<dbReference type="InterPro" id="IPR023165">
    <property type="entry name" value="rRNA_Ade_diMease-like_C"/>
</dbReference>
<accession>A0A8H7ZUM3</accession>
<dbReference type="Gene3D" id="1.10.8.100">
    <property type="entry name" value="Ribosomal RNA adenine dimethylase-like, domain 2"/>
    <property type="match status" value="1"/>
</dbReference>
<evidence type="ECO:0000313" key="1">
    <source>
        <dbReference type="EMBL" id="KAG5459582.1"/>
    </source>
</evidence>
<dbReference type="EMBL" id="JAEFCI010006613">
    <property type="protein sequence ID" value="KAG5459582.1"/>
    <property type="molecule type" value="Genomic_DNA"/>
</dbReference>
<comment type="caution">
    <text evidence="1">The sequence shown here is derived from an EMBL/GenBank/DDBJ whole genome shotgun (WGS) entry which is preliminary data.</text>
</comment>
<proteinExistence type="predicted"/>
<dbReference type="AlphaFoldDB" id="A0A8H7ZUM3"/>
<keyword evidence="2" id="KW-1185">Reference proteome</keyword>
<organism evidence="1 2">
    <name type="scientific">Olpidium bornovanus</name>
    <dbReference type="NCBI Taxonomy" id="278681"/>
    <lineage>
        <taxon>Eukaryota</taxon>
        <taxon>Fungi</taxon>
        <taxon>Fungi incertae sedis</taxon>
        <taxon>Olpidiomycota</taxon>
        <taxon>Olpidiomycotina</taxon>
        <taxon>Olpidiomycetes</taxon>
        <taxon>Olpidiales</taxon>
        <taxon>Olpidiaceae</taxon>
        <taxon>Olpidium</taxon>
    </lineage>
</organism>
<evidence type="ECO:0000313" key="2">
    <source>
        <dbReference type="Proteomes" id="UP000673691"/>
    </source>
</evidence>
<protein>
    <submittedName>
        <fullName evidence="1">Uncharacterized protein</fullName>
    </submittedName>
</protein>
<sequence length="211" mass="22709">MPAAHAAAALTASAAARRRARHAAAALLPPVLPYLPRHTCPLRSAVSPSLPEANAAAGVLPEPFPASHWKATLQRGAKCLLVPTEAAAQELVDVIGQERFNGATVVNLNAAAYALKRQAVGSPVPRNPQNACLRRAGPGNFARFLYNNTAARVVCVNFANVFDTELQYILSDFSSSPHIRPIDLTVAQLVELARLYDCWPFRPPLENAFQE</sequence>
<dbReference type="Proteomes" id="UP000673691">
    <property type="component" value="Unassembled WGS sequence"/>
</dbReference>
<gene>
    <name evidence="1" type="ORF">BJ554DRAFT_1</name>
</gene>
<name>A0A8H7ZUM3_9FUNG</name>